<reference evidence="1" key="1">
    <citation type="submission" date="2018-11" db="EMBL/GenBank/DDBJ databases">
        <authorList>
            <person name="Alioto T."/>
            <person name="Alioto T."/>
        </authorList>
    </citation>
    <scope>NUCLEOTIDE SEQUENCE</scope>
</reference>
<gene>
    <name evidence="1" type="ORF">MGAL_10B061887</name>
</gene>
<evidence type="ECO:0000313" key="1">
    <source>
        <dbReference type="EMBL" id="VDI77510.1"/>
    </source>
</evidence>
<protein>
    <submittedName>
        <fullName evidence="1">Uncharacterized protein</fullName>
    </submittedName>
</protein>
<name>A0A8B6HCV6_MYTGA</name>
<dbReference type="OrthoDB" id="265776at2759"/>
<sequence>MAVLVKPLTTGCRNALLTNLVDRAMSMCRDEYGPQHLKLVAEWEPAVQSRVITDENNRVDEHNSYKRLRQSSQQPFKVSLDNCLQLFTKEET</sequence>
<dbReference type="AlphaFoldDB" id="A0A8B6HCV6"/>
<organism evidence="1 2">
    <name type="scientific">Mytilus galloprovincialis</name>
    <name type="common">Mediterranean mussel</name>
    <dbReference type="NCBI Taxonomy" id="29158"/>
    <lineage>
        <taxon>Eukaryota</taxon>
        <taxon>Metazoa</taxon>
        <taxon>Spiralia</taxon>
        <taxon>Lophotrochozoa</taxon>
        <taxon>Mollusca</taxon>
        <taxon>Bivalvia</taxon>
        <taxon>Autobranchia</taxon>
        <taxon>Pteriomorphia</taxon>
        <taxon>Mytilida</taxon>
        <taxon>Mytiloidea</taxon>
        <taxon>Mytilidae</taxon>
        <taxon>Mytilinae</taxon>
        <taxon>Mytilus</taxon>
    </lineage>
</organism>
<comment type="caution">
    <text evidence="1">The sequence shown here is derived from an EMBL/GenBank/DDBJ whole genome shotgun (WGS) entry which is preliminary data.</text>
</comment>
<dbReference type="Proteomes" id="UP000596742">
    <property type="component" value="Unassembled WGS sequence"/>
</dbReference>
<accession>A0A8B6HCV6</accession>
<feature type="non-terminal residue" evidence="1">
    <location>
        <position position="1"/>
    </location>
</feature>
<proteinExistence type="predicted"/>
<evidence type="ECO:0000313" key="2">
    <source>
        <dbReference type="Proteomes" id="UP000596742"/>
    </source>
</evidence>
<dbReference type="EMBL" id="UYJE01009851">
    <property type="protein sequence ID" value="VDI77510.1"/>
    <property type="molecule type" value="Genomic_DNA"/>
</dbReference>
<keyword evidence="2" id="KW-1185">Reference proteome</keyword>